<organism evidence="1 2">
    <name type="scientific">Thermosipho atlanticus DSM 15807</name>
    <dbReference type="NCBI Taxonomy" id="1123380"/>
    <lineage>
        <taxon>Bacteria</taxon>
        <taxon>Thermotogati</taxon>
        <taxon>Thermotogota</taxon>
        <taxon>Thermotogae</taxon>
        <taxon>Thermotogales</taxon>
        <taxon>Fervidobacteriaceae</taxon>
        <taxon>Thermosipho</taxon>
    </lineage>
</organism>
<dbReference type="Pfam" id="PF11586">
    <property type="entry name" value="DUF3242"/>
    <property type="match status" value="1"/>
</dbReference>
<dbReference type="AlphaFoldDB" id="A0A1M5SHE8"/>
<sequence length="158" mass="18482">MLNKLFIVLVVIVLLTSCTMIFKTPVPNGSASLKNALFVLDGKYELKEYGYINSVFNVDLGEGIYGIFNNYEGMLYIFKYDSPEITKVKWKTFIKTFGNPLKINYVNLNFFDRGYLKTNFEGIKIISWWKDKWIFILSGKKPEDFLEYINTVYEMVNI</sequence>
<dbReference type="InterPro" id="IPR021636">
    <property type="entry name" value="DUF3242"/>
</dbReference>
<dbReference type="OrthoDB" id="47629at2"/>
<reference evidence="2" key="1">
    <citation type="submission" date="2016-11" db="EMBL/GenBank/DDBJ databases">
        <authorList>
            <person name="Varghese N."/>
            <person name="Submissions S."/>
        </authorList>
    </citation>
    <scope>NUCLEOTIDE SEQUENCE [LARGE SCALE GENOMIC DNA]</scope>
    <source>
        <strain evidence="2">DSM 15807</strain>
    </source>
</reference>
<dbReference type="Gene3D" id="3.40.1000.20">
    <property type="entry name" value="TM1622-like"/>
    <property type="match status" value="1"/>
</dbReference>
<proteinExistence type="predicted"/>
<dbReference type="PROSITE" id="PS51257">
    <property type="entry name" value="PROKAR_LIPOPROTEIN"/>
    <property type="match status" value="1"/>
</dbReference>
<dbReference type="Proteomes" id="UP000242592">
    <property type="component" value="Unassembled WGS sequence"/>
</dbReference>
<dbReference type="STRING" id="1123380.SAMN02745199_0872"/>
<protein>
    <recommendedName>
        <fullName evidence="3">DUF3242 domain-containing protein</fullName>
    </recommendedName>
</protein>
<dbReference type="RefSeq" id="WP_073072639.1">
    <property type="nucleotide sequence ID" value="NZ_FQXN01000003.1"/>
</dbReference>
<keyword evidence="2" id="KW-1185">Reference proteome</keyword>
<gene>
    <name evidence="1" type="ORF">SAMN02745199_0872</name>
</gene>
<dbReference type="SUPFAM" id="SSF143477">
    <property type="entry name" value="TM1622-like"/>
    <property type="match status" value="1"/>
</dbReference>
<evidence type="ECO:0000313" key="2">
    <source>
        <dbReference type="Proteomes" id="UP000242592"/>
    </source>
</evidence>
<evidence type="ECO:0000313" key="1">
    <source>
        <dbReference type="EMBL" id="SHH37830.1"/>
    </source>
</evidence>
<accession>A0A1M5SHE8</accession>
<dbReference type="EMBL" id="FQXN01000003">
    <property type="protein sequence ID" value="SHH37830.1"/>
    <property type="molecule type" value="Genomic_DNA"/>
</dbReference>
<name>A0A1M5SHE8_9BACT</name>
<evidence type="ECO:0008006" key="3">
    <source>
        <dbReference type="Google" id="ProtNLM"/>
    </source>
</evidence>
<dbReference type="InterPro" id="IPR035951">
    <property type="entry name" value="TM1622-like_sf"/>
</dbReference>